<gene>
    <name evidence="2" type="ORF">IWQ62_003008</name>
</gene>
<reference evidence="2" key="1">
    <citation type="submission" date="2022-07" db="EMBL/GenBank/DDBJ databases">
        <title>Phylogenomic reconstructions and comparative analyses of Kickxellomycotina fungi.</title>
        <authorList>
            <person name="Reynolds N.K."/>
            <person name="Stajich J.E."/>
            <person name="Barry K."/>
            <person name="Grigoriev I.V."/>
            <person name="Crous P."/>
            <person name="Smith M.E."/>
        </authorList>
    </citation>
    <scope>NUCLEOTIDE SEQUENCE</scope>
    <source>
        <strain evidence="2">RSA 1196</strain>
    </source>
</reference>
<accession>A0A9W8E3A9</accession>
<protein>
    <submittedName>
        <fullName evidence="2">Uncharacterized protein</fullName>
    </submittedName>
</protein>
<proteinExistence type="predicted"/>
<dbReference type="EMBL" id="JANBPY010000729">
    <property type="protein sequence ID" value="KAJ1964176.1"/>
    <property type="molecule type" value="Genomic_DNA"/>
</dbReference>
<feature type="non-terminal residue" evidence="2">
    <location>
        <position position="183"/>
    </location>
</feature>
<evidence type="ECO:0000313" key="2">
    <source>
        <dbReference type="EMBL" id="KAJ1964176.1"/>
    </source>
</evidence>
<organism evidence="2 3">
    <name type="scientific">Dispira parvispora</name>
    <dbReference type="NCBI Taxonomy" id="1520584"/>
    <lineage>
        <taxon>Eukaryota</taxon>
        <taxon>Fungi</taxon>
        <taxon>Fungi incertae sedis</taxon>
        <taxon>Zoopagomycota</taxon>
        <taxon>Kickxellomycotina</taxon>
        <taxon>Dimargaritomycetes</taxon>
        <taxon>Dimargaritales</taxon>
        <taxon>Dimargaritaceae</taxon>
        <taxon>Dispira</taxon>
    </lineage>
</organism>
<comment type="caution">
    <text evidence="2">The sequence shown here is derived from an EMBL/GenBank/DDBJ whole genome shotgun (WGS) entry which is preliminary data.</text>
</comment>
<evidence type="ECO:0000256" key="1">
    <source>
        <dbReference type="SAM" id="SignalP"/>
    </source>
</evidence>
<dbReference type="AlphaFoldDB" id="A0A9W8E3A9"/>
<keyword evidence="3" id="KW-1185">Reference proteome</keyword>
<sequence>MWVNVTLITAVLLLHSPGYVLATGGGQPTLVERLAGINRDSLAIIHNYKRLVETIEKPSHKQPYQNSEDTTISEIAREEATAQQGKGKKRTQKRSLPILSKETYPKIPDQVTTAEELFELQRRLELPGKDFSQGNEFLSGEDFVEKINYVFRLYNAREGINPDVAPENLSETKRRMRSTLANY</sequence>
<feature type="signal peptide" evidence="1">
    <location>
        <begin position="1"/>
        <end position="22"/>
    </location>
</feature>
<keyword evidence="1" id="KW-0732">Signal</keyword>
<dbReference type="Proteomes" id="UP001150925">
    <property type="component" value="Unassembled WGS sequence"/>
</dbReference>
<feature type="chain" id="PRO_5040871065" evidence="1">
    <location>
        <begin position="23"/>
        <end position="183"/>
    </location>
</feature>
<name>A0A9W8E3A9_9FUNG</name>
<evidence type="ECO:0000313" key="3">
    <source>
        <dbReference type="Proteomes" id="UP001150925"/>
    </source>
</evidence>